<evidence type="ECO:0000256" key="1">
    <source>
        <dbReference type="ARBA" id="ARBA00022729"/>
    </source>
</evidence>
<name>A0A3B1DNF0_9ZZZZ</name>
<dbReference type="CDD" id="cd14667">
    <property type="entry name" value="3D_containing_proteins"/>
    <property type="match status" value="1"/>
</dbReference>
<feature type="non-terminal residue" evidence="3">
    <location>
        <position position="1"/>
    </location>
</feature>
<dbReference type="GO" id="GO:0004553">
    <property type="term" value="F:hydrolase activity, hydrolyzing O-glycosyl compounds"/>
    <property type="evidence" value="ECO:0007669"/>
    <property type="project" value="InterPro"/>
</dbReference>
<dbReference type="InterPro" id="IPR059180">
    <property type="entry name" value="3D_YorM"/>
</dbReference>
<feature type="domain" description="3D" evidence="2">
    <location>
        <begin position="76"/>
        <end position="134"/>
    </location>
</feature>
<organism evidence="3">
    <name type="scientific">hydrothermal vent metagenome</name>
    <dbReference type="NCBI Taxonomy" id="652676"/>
    <lineage>
        <taxon>unclassified sequences</taxon>
        <taxon>metagenomes</taxon>
        <taxon>ecological metagenomes</taxon>
    </lineage>
</organism>
<proteinExistence type="predicted"/>
<sequence length="152" mass="16880">AAEIVTPTPAEAVRAERMIEQAATHTRWFNGRPIRPARVLWMQVTAYSPDARSCGKFADGITATLHSVETNGGNLVAADTRLFPFGTLFSIEGYADGNVVPVMDRGGAIKGHHLDLLMPTHRQAIRWGNQRMPVILWEYADGKPLDDPRKFR</sequence>
<keyword evidence="1" id="KW-0732">Signal</keyword>
<dbReference type="Pfam" id="PF06725">
    <property type="entry name" value="3D"/>
    <property type="match status" value="1"/>
</dbReference>
<reference evidence="3" key="1">
    <citation type="submission" date="2018-06" db="EMBL/GenBank/DDBJ databases">
        <authorList>
            <person name="Zhirakovskaya E."/>
        </authorList>
    </citation>
    <scope>NUCLEOTIDE SEQUENCE</scope>
</reference>
<dbReference type="Gene3D" id="2.40.40.10">
    <property type="entry name" value="RlpA-like domain"/>
    <property type="match status" value="1"/>
</dbReference>
<dbReference type="GO" id="GO:0009254">
    <property type="term" value="P:peptidoglycan turnover"/>
    <property type="evidence" value="ECO:0007669"/>
    <property type="project" value="InterPro"/>
</dbReference>
<dbReference type="EMBL" id="UOGK01000395">
    <property type="protein sequence ID" value="VAX40461.1"/>
    <property type="molecule type" value="Genomic_DNA"/>
</dbReference>
<evidence type="ECO:0000313" key="3">
    <source>
        <dbReference type="EMBL" id="VAX40461.1"/>
    </source>
</evidence>
<evidence type="ECO:0000259" key="2">
    <source>
        <dbReference type="Pfam" id="PF06725"/>
    </source>
</evidence>
<dbReference type="SUPFAM" id="SSF50685">
    <property type="entry name" value="Barwin-like endoglucanases"/>
    <property type="match status" value="1"/>
</dbReference>
<protein>
    <recommendedName>
        <fullName evidence="2">3D domain-containing protein</fullName>
    </recommendedName>
</protein>
<dbReference type="InterPro" id="IPR036908">
    <property type="entry name" value="RlpA-like_sf"/>
</dbReference>
<dbReference type="GO" id="GO:0019867">
    <property type="term" value="C:outer membrane"/>
    <property type="evidence" value="ECO:0007669"/>
    <property type="project" value="InterPro"/>
</dbReference>
<accession>A0A3B1DNF0</accession>
<dbReference type="InterPro" id="IPR010611">
    <property type="entry name" value="3D_dom"/>
</dbReference>
<dbReference type="PANTHER" id="PTHR39160">
    <property type="entry name" value="CELL WALL-BINDING PROTEIN YOCH"/>
    <property type="match status" value="1"/>
</dbReference>
<dbReference type="AlphaFoldDB" id="A0A3B1DNF0"/>
<dbReference type="InterPro" id="IPR051933">
    <property type="entry name" value="Resuscitation_pf_RpfB"/>
</dbReference>
<dbReference type="PANTHER" id="PTHR39160:SF4">
    <property type="entry name" value="RESUSCITATION-PROMOTING FACTOR RPFB"/>
    <property type="match status" value="1"/>
</dbReference>
<gene>
    <name evidence="3" type="ORF">MNBD_PLANCTO03-1228</name>
</gene>